<keyword evidence="1" id="KW-0472">Membrane</keyword>
<protein>
    <submittedName>
        <fullName evidence="2">Copper-binding protein</fullName>
    </submittedName>
</protein>
<accession>A0ABS3Q2Y3</accession>
<dbReference type="Pfam" id="PF11604">
    <property type="entry name" value="CusF_Ec"/>
    <property type="match status" value="1"/>
</dbReference>
<dbReference type="Proteomes" id="UP000664835">
    <property type="component" value="Unassembled WGS sequence"/>
</dbReference>
<dbReference type="InterPro" id="IPR021647">
    <property type="entry name" value="CusF_Ec"/>
</dbReference>
<proteinExistence type="predicted"/>
<feature type="transmembrane region" description="Helical" evidence="1">
    <location>
        <begin position="12"/>
        <end position="31"/>
    </location>
</feature>
<dbReference type="RefSeq" id="WP_208146605.1">
    <property type="nucleotide sequence ID" value="NZ_JAGETV010000001.1"/>
</dbReference>
<name>A0ABS3Q2Y3_9GAMM</name>
<gene>
    <name evidence="2" type="ORF">J3998_01150</name>
</gene>
<evidence type="ECO:0000313" key="3">
    <source>
        <dbReference type="Proteomes" id="UP000664835"/>
    </source>
</evidence>
<keyword evidence="3" id="KW-1185">Reference proteome</keyword>
<organism evidence="2 3">
    <name type="scientific">Thiomicrorhabdus marina</name>
    <dbReference type="NCBI Taxonomy" id="2818442"/>
    <lineage>
        <taxon>Bacteria</taxon>
        <taxon>Pseudomonadati</taxon>
        <taxon>Pseudomonadota</taxon>
        <taxon>Gammaproteobacteria</taxon>
        <taxon>Thiotrichales</taxon>
        <taxon>Piscirickettsiaceae</taxon>
        <taxon>Thiomicrorhabdus</taxon>
    </lineage>
</organism>
<sequence>MKTQAEKIFHTIRAILVIALTFGVSSSIWAMNHNDHPNGHNMHMASEHKTMQKTVIAEVKRVQLHNGKITLKHGELDELDMPPMTMSFSADDPTMLEGLKRGDQVQFRSDSKMKLLEIQKTID</sequence>
<dbReference type="InterPro" id="IPR042230">
    <property type="entry name" value="CusF_sf"/>
</dbReference>
<evidence type="ECO:0000256" key="1">
    <source>
        <dbReference type="SAM" id="Phobius"/>
    </source>
</evidence>
<dbReference type="Gene3D" id="2.40.50.320">
    <property type="entry name" value="Copper binding periplasmic protein CusF"/>
    <property type="match status" value="1"/>
</dbReference>
<keyword evidence="1" id="KW-1133">Transmembrane helix</keyword>
<reference evidence="2 3" key="1">
    <citation type="submission" date="2021-03" db="EMBL/GenBank/DDBJ databases">
        <title>Thiomicrorhabdus sp.nov.,novel sulfur-oxidizing bacteria isolated from coastal sediment.</title>
        <authorList>
            <person name="Liu X."/>
        </authorList>
    </citation>
    <scope>NUCLEOTIDE SEQUENCE [LARGE SCALE GENOMIC DNA]</scope>
    <source>
        <strain evidence="2 3">6S2-11</strain>
    </source>
</reference>
<dbReference type="EMBL" id="JAGETV010000001">
    <property type="protein sequence ID" value="MBO1926170.1"/>
    <property type="molecule type" value="Genomic_DNA"/>
</dbReference>
<keyword evidence="1" id="KW-0812">Transmembrane</keyword>
<evidence type="ECO:0000313" key="2">
    <source>
        <dbReference type="EMBL" id="MBO1926170.1"/>
    </source>
</evidence>
<comment type="caution">
    <text evidence="2">The sequence shown here is derived from an EMBL/GenBank/DDBJ whole genome shotgun (WGS) entry which is preliminary data.</text>
</comment>